<dbReference type="GO" id="GO:0005737">
    <property type="term" value="C:cytoplasm"/>
    <property type="evidence" value="ECO:0007669"/>
    <property type="project" value="UniProtKB-SubCell"/>
</dbReference>
<dbReference type="GO" id="GO:0003700">
    <property type="term" value="F:DNA-binding transcription factor activity"/>
    <property type="evidence" value="ECO:0007669"/>
    <property type="project" value="InterPro"/>
</dbReference>
<protein>
    <submittedName>
        <fullName evidence="7">MarR family transcriptional regulator</fullName>
    </submittedName>
</protein>
<dbReference type="SMART" id="SM00347">
    <property type="entry name" value="HTH_MARR"/>
    <property type="match status" value="1"/>
</dbReference>
<dbReference type="SUPFAM" id="SSF46785">
    <property type="entry name" value="Winged helix' DNA-binding domain"/>
    <property type="match status" value="1"/>
</dbReference>
<dbReference type="Proteomes" id="UP000464013">
    <property type="component" value="Chromosome"/>
</dbReference>
<dbReference type="GO" id="GO:0003677">
    <property type="term" value="F:DNA binding"/>
    <property type="evidence" value="ECO:0007669"/>
    <property type="project" value="UniProtKB-KW"/>
</dbReference>
<dbReference type="PANTHER" id="PTHR33164">
    <property type="entry name" value="TRANSCRIPTIONAL REGULATOR, MARR FAMILY"/>
    <property type="match status" value="1"/>
</dbReference>
<evidence type="ECO:0000256" key="5">
    <source>
        <dbReference type="ARBA" id="ARBA00023163"/>
    </source>
</evidence>
<evidence type="ECO:0000259" key="6">
    <source>
        <dbReference type="PROSITE" id="PS50995"/>
    </source>
</evidence>
<dbReference type="InterPro" id="IPR039422">
    <property type="entry name" value="MarR/SlyA-like"/>
</dbReference>
<dbReference type="InterPro" id="IPR036390">
    <property type="entry name" value="WH_DNA-bd_sf"/>
</dbReference>
<evidence type="ECO:0000256" key="3">
    <source>
        <dbReference type="ARBA" id="ARBA00023015"/>
    </source>
</evidence>
<dbReference type="GO" id="GO:0006950">
    <property type="term" value="P:response to stress"/>
    <property type="evidence" value="ECO:0007669"/>
    <property type="project" value="TreeGrafter"/>
</dbReference>
<keyword evidence="2" id="KW-0963">Cytoplasm</keyword>
<dbReference type="EMBL" id="CP035042">
    <property type="protein sequence ID" value="QHC49640.1"/>
    <property type="molecule type" value="Genomic_DNA"/>
</dbReference>
<dbReference type="PANTHER" id="PTHR33164:SF5">
    <property type="entry name" value="ORGANIC HYDROPEROXIDE RESISTANCE TRANSCRIPTIONAL REGULATOR"/>
    <property type="match status" value="1"/>
</dbReference>
<dbReference type="Gene3D" id="1.10.10.10">
    <property type="entry name" value="Winged helix-like DNA-binding domain superfamily/Winged helix DNA-binding domain"/>
    <property type="match status" value="1"/>
</dbReference>
<dbReference type="FunFam" id="1.10.10.10:FF:000163">
    <property type="entry name" value="MarR family transcriptional regulator"/>
    <property type="match status" value="1"/>
</dbReference>
<dbReference type="Pfam" id="PF22381">
    <property type="entry name" value="Staph_reg_Sar_Rot"/>
    <property type="match status" value="1"/>
</dbReference>
<evidence type="ECO:0000256" key="1">
    <source>
        <dbReference type="ARBA" id="ARBA00004496"/>
    </source>
</evidence>
<evidence type="ECO:0000256" key="2">
    <source>
        <dbReference type="ARBA" id="ARBA00022490"/>
    </source>
</evidence>
<evidence type="ECO:0000313" key="8">
    <source>
        <dbReference type="Proteomes" id="UP000464013"/>
    </source>
</evidence>
<dbReference type="RefSeq" id="WP_159551101.1">
    <property type="nucleotide sequence ID" value="NZ_CP035042.1"/>
</dbReference>
<dbReference type="KEGG" id="htx:EKK97_08510"/>
<keyword evidence="8" id="KW-1185">Reference proteome</keyword>
<evidence type="ECO:0000256" key="4">
    <source>
        <dbReference type="ARBA" id="ARBA00023125"/>
    </source>
</evidence>
<keyword evidence="4" id="KW-0238">DNA-binding</keyword>
<comment type="subcellular location">
    <subcellularLocation>
        <location evidence="1">Cytoplasm</location>
    </subcellularLocation>
</comment>
<gene>
    <name evidence="7" type="ORF">EKK97_08510</name>
</gene>
<dbReference type="InterPro" id="IPR055166">
    <property type="entry name" value="Transc_reg_Sar_Rot_HTH"/>
</dbReference>
<proteinExistence type="predicted"/>
<dbReference type="OrthoDB" id="9806864at2"/>
<keyword evidence="3" id="KW-0805">Transcription regulation</keyword>
<organism evidence="7 8">
    <name type="scientific">Billgrantia tianxiuensis</name>
    <dbReference type="NCBI Taxonomy" id="2497861"/>
    <lineage>
        <taxon>Bacteria</taxon>
        <taxon>Pseudomonadati</taxon>
        <taxon>Pseudomonadota</taxon>
        <taxon>Gammaproteobacteria</taxon>
        <taxon>Oceanospirillales</taxon>
        <taxon>Halomonadaceae</taxon>
        <taxon>Billgrantia</taxon>
    </lineage>
</organism>
<accession>A0A6I6SP90</accession>
<dbReference type="InterPro" id="IPR000835">
    <property type="entry name" value="HTH_MarR-typ"/>
</dbReference>
<dbReference type="AlphaFoldDB" id="A0A6I6SP90"/>
<evidence type="ECO:0000313" key="7">
    <source>
        <dbReference type="EMBL" id="QHC49640.1"/>
    </source>
</evidence>
<keyword evidence="5" id="KW-0804">Transcription</keyword>
<dbReference type="PROSITE" id="PS50995">
    <property type="entry name" value="HTH_MARR_2"/>
    <property type="match status" value="1"/>
</dbReference>
<sequence length="150" mass="17018">MASQESGSDLRLDNQLCFTLYTTSLLMTKFYKPLLQGLGLTYPQYLVLLALWQQDGQSAGAISRRLMTDTGSLTPVFKRLEADGLLRRVRSRRDERVVELFLTEQGWALQTRAQEIPDCVIMASGQPPEEVAELKARLEALRERLLESMP</sequence>
<dbReference type="InterPro" id="IPR036388">
    <property type="entry name" value="WH-like_DNA-bd_sf"/>
</dbReference>
<name>A0A6I6SP90_9GAMM</name>
<reference evidence="7 8" key="1">
    <citation type="submission" date="2019-01" db="EMBL/GenBank/DDBJ databases">
        <title>Complete genome of a denitifying bacterium Halomons sp. BC-M4-5.</title>
        <authorList>
            <person name="Wang L."/>
            <person name="Shao Z."/>
        </authorList>
    </citation>
    <scope>NUCLEOTIDE SEQUENCE [LARGE SCALE GENOMIC DNA]</scope>
    <source>
        <strain evidence="7 8">BC-M4-5</strain>
    </source>
</reference>
<feature type="domain" description="HTH marR-type" evidence="6">
    <location>
        <begin position="13"/>
        <end position="143"/>
    </location>
</feature>